<comment type="caution">
    <text evidence="2">The sequence shown here is derived from an EMBL/GenBank/DDBJ whole genome shotgun (WGS) entry which is preliminary data.</text>
</comment>
<evidence type="ECO:0000313" key="3">
    <source>
        <dbReference type="Proteomes" id="UP000479710"/>
    </source>
</evidence>
<accession>A0A6G1CAN2</accession>
<gene>
    <name evidence="2" type="ORF">E2562_034986</name>
</gene>
<name>A0A6G1CAN2_9ORYZ</name>
<sequence length="125" mass="13952">MASKYLRSGKRCTLKKKMVVVTTSRLPPTPLVRLRKPAFVNACMESRSRRINDRDGLKTYTPGSQGRGRCWGPCNSGMLRGQKQARPSKAQHRRYARVATGESDATVAIDGATAAMRRRAETDER</sequence>
<dbReference type="AlphaFoldDB" id="A0A6G1CAN2"/>
<proteinExistence type="predicted"/>
<evidence type="ECO:0000256" key="1">
    <source>
        <dbReference type="SAM" id="MobiDB-lite"/>
    </source>
</evidence>
<protein>
    <submittedName>
        <fullName evidence="2">Uncharacterized protein</fullName>
    </submittedName>
</protein>
<reference evidence="2 3" key="1">
    <citation type="submission" date="2019-11" db="EMBL/GenBank/DDBJ databases">
        <title>Whole genome sequence of Oryza granulata.</title>
        <authorList>
            <person name="Li W."/>
        </authorList>
    </citation>
    <scope>NUCLEOTIDE SEQUENCE [LARGE SCALE GENOMIC DNA]</scope>
    <source>
        <strain evidence="3">cv. Menghai</strain>
        <tissue evidence="2">Leaf</tissue>
    </source>
</reference>
<dbReference type="Proteomes" id="UP000479710">
    <property type="component" value="Unassembled WGS sequence"/>
</dbReference>
<keyword evidence="3" id="KW-1185">Reference proteome</keyword>
<evidence type="ECO:0000313" key="2">
    <source>
        <dbReference type="EMBL" id="KAF0897269.1"/>
    </source>
</evidence>
<dbReference type="EMBL" id="SPHZ02000010">
    <property type="protein sequence ID" value="KAF0897269.1"/>
    <property type="molecule type" value="Genomic_DNA"/>
</dbReference>
<organism evidence="2 3">
    <name type="scientific">Oryza meyeriana var. granulata</name>
    <dbReference type="NCBI Taxonomy" id="110450"/>
    <lineage>
        <taxon>Eukaryota</taxon>
        <taxon>Viridiplantae</taxon>
        <taxon>Streptophyta</taxon>
        <taxon>Embryophyta</taxon>
        <taxon>Tracheophyta</taxon>
        <taxon>Spermatophyta</taxon>
        <taxon>Magnoliopsida</taxon>
        <taxon>Liliopsida</taxon>
        <taxon>Poales</taxon>
        <taxon>Poaceae</taxon>
        <taxon>BOP clade</taxon>
        <taxon>Oryzoideae</taxon>
        <taxon>Oryzeae</taxon>
        <taxon>Oryzinae</taxon>
        <taxon>Oryza</taxon>
        <taxon>Oryza meyeriana</taxon>
    </lineage>
</organism>
<feature type="region of interest" description="Disordered" evidence="1">
    <location>
        <begin position="80"/>
        <end position="99"/>
    </location>
</feature>